<name>A0ABN6P601_9PROT</name>
<protein>
    <submittedName>
        <fullName evidence="1">Uncharacterized protein</fullName>
    </submittedName>
</protein>
<proteinExistence type="predicted"/>
<accession>A0ABN6P601</accession>
<evidence type="ECO:0000313" key="2">
    <source>
        <dbReference type="Proteomes" id="UP000831327"/>
    </source>
</evidence>
<reference evidence="1 2" key="1">
    <citation type="journal article" date="2016" name="Microbes Environ.">
        <title>Phylogenetically diverse aerobic anoxygenic phototrophic bacteria isolated from epilithic biofilms in Tama river, Japan.</title>
        <authorList>
            <person name="Hirose S."/>
            <person name="Matsuura K."/>
            <person name="Haruta S."/>
        </authorList>
    </citation>
    <scope>NUCLEOTIDE SEQUENCE [LARGE SCALE GENOMIC DNA]</scope>
    <source>
        <strain evidence="1 2">S08</strain>
    </source>
</reference>
<sequence>MFQIDNLCLQDRDQVEHLTGAASGTDALRDAALAVERVLAVAHERGFADAIPLLSAVAGLLRDVGSDRR</sequence>
<organism evidence="1 2">
    <name type="scientific">Roseomonas fluvialis</name>
    <dbReference type="NCBI Taxonomy" id="1750527"/>
    <lineage>
        <taxon>Bacteria</taxon>
        <taxon>Pseudomonadati</taxon>
        <taxon>Pseudomonadota</taxon>
        <taxon>Alphaproteobacteria</taxon>
        <taxon>Acetobacterales</taxon>
        <taxon>Roseomonadaceae</taxon>
        <taxon>Roseomonas</taxon>
    </lineage>
</organism>
<gene>
    <name evidence="1" type="ORF">Rmf_40230</name>
</gene>
<evidence type="ECO:0000313" key="1">
    <source>
        <dbReference type="EMBL" id="BDG74094.1"/>
    </source>
</evidence>
<dbReference type="EMBL" id="AP025637">
    <property type="protein sequence ID" value="BDG74094.1"/>
    <property type="molecule type" value="Genomic_DNA"/>
</dbReference>
<keyword evidence="2" id="KW-1185">Reference proteome</keyword>
<dbReference type="Proteomes" id="UP000831327">
    <property type="component" value="Chromosome"/>
</dbReference>